<evidence type="ECO:0000256" key="4">
    <source>
        <dbReference type="ARBA" id="ARBA00022679"/>
    </source>
</evidence>
<evidence type="ECO:0000313" key="9">
    <source>
        <dbReference type="Proteomes" id="UP001159364"/>
    </source>
</evidence>
<evidence type="ECO:0000256" key="5">
    <source>
        <dbReference type="ARBA" id="ARBA00047606"/>
    </source>
</evidence>
<dbReference type="GO" id="GO:0080044">
    <property type="term" value="F:quercetin 7-O-glucosyltransferase activity"/>
    <property type="evidence" value="ECO:0007669"/>
    <property type="project" value="TreeGrafter"/>
</dbReference>
<evidence type="ECO:0000256" key="7">
    <source>
        <dbReference type="RuleBase" id="RU362057"/>
    </source>
</evidence>
<keyword evidence="4 6" id="KW-0808">Transferase</keyword>
<dbReference type="FunFam" id="3.40.50.2000:FF:000019">
    <property type="entry name" value="Glycosyltransferase"/>
    <property type="match status" value="1"/>
</dbReference>
<dbReference type="PANTHER" id="PTHR11926">
    <property type="entry name" value="GLUCOSYL/GLUCURONOSYL TRANSFERASES"/>
    <property type="match status" value="1"/>
</dbReference>
<organism evidence="8 9">
    <name type="scientific">Erythroxylum novogranatense</name>
    <dbReference type="NCBI Taxonomy" id="1862640"/>
    <lineage>
        <taxon>Eukaryota</taxon>
        <taxon>Viridiplantae</taxon>
        <taxon>Streptophyta</taxon>
        <taxon>Embryophyta</taxon>
        <taxon>Tracheophyta</taxon>
        <taxon>Spermatophyta</taxon>
        <taxon>Magnoliopsida</taxon>
        <taxon>eudicotyledons</taxon>
        <taxon>Gunneridae</taxon>
        <taxon>Pentapetalae</taxon>
        <taxon>rosids</taxon>
        <taxon>fabids</taxon>
        <taxon>Malpighiales</taxon>
        <taxon>Erythroxylaceae</taxon>
        <taxon>Erythroxylum</taxon>
    </lineage>
</organism>
<evidence type="ECO:0000256" key="1">
    <source>
        <dbReference type="ARBA" id="ARBA00004935"/>
    </source>
</evidence>
<evidence type="ECO:0000313" key="8">
    <source>
        <dbReference type="EMBL" id="KAJ8748174.1"/>
    </source>
</evidence>
<dbReference type="CDD" id="cd03784">
    <property type="entry name" value="GT1_Gtf-like"/>
    <property type="match status" value="1"/>
</dbReference>
<dbReference type="FunFam" id="3.40.50.2000:FF:000057">
    <property type="entry name" value="Glycosyltransferase"/>
    <property type="match status" value="1"/>
</dbReference>
<evidence type="ECO:0000256" key="2">
    <source>
        <dbReference type="ARBA" id="ARBA00009995"/>
    </source>
</evidence>
<gene>
    <name evidence="8" type="ORF">K2173_000582</name>
</gene>
<dbReference type="PANTHER" id="PTHR11926:SF1540">
    <property type="entry name" value="GLYCOSYLTRANSFERASE"/>
    <property type="match status" value="1"/>
</dbReference>
<dbReference type="GO" id="GO:0047213">
    <property type="term" value="F:anthocyanidin 3-O-glucosyltransferase activity"/>
    <property type="evidence" value="ECO:0007669"/>
    <property type="project" value="UniProtKB-EC"/>
</dbReference>
<dbReference type="Pfam" id="PF00201">
    <property type="entry name" value="UDPGT"/>
    <property type="match status" value="1"/>
</dbReference>
<keyword evidence="9" id="KW-1185">Reference proteome</keyword>
<dbReference type="Proteomes" id="UP001159364">
    <property type="component" value="Linkage Group LG12"/>
</dbReference>
<sequence>MDKEEKTQEAHCLVVCYPSQGHINPMLQFSKRLENKGVRVRLVTTRFIFKSIMYTAISSTYIPLETISDGYDEGGIDEAESIGTYLETFSKVGSQTLTRLIEKLSGSGDPVDCIIYDAFLAWCLDVAKKCGLLGATFFTQSCAVGSIYYHAQQGLIKVPLEETEILVPGLPPLQPQDFPSFLYRFGSYPAILTMLLDQFSNIEKADWVLCNTIYELEPEVVDWMAKLWPVRTIGPTIPSMYLDKRLEDDVDYGFSIFKPNNDACTKWLDEKPEGSVVYVSFGSLAVLDSEQMVELCWALKGSNYYFLWVVRSSEEAKLPTEFIAETKEKGLVVSWCPQLEILAHKAIACFITHCGWNSTLEALCLGVPMVVMPHWSDQGTNAKCITDVWKVGLKASQEKGIVEQEAIKRCVREVMESEEMKVNPKKWSKLGREAMSEGGSSDRNISEFVDSLVHRRSRVSDTNVCDNVLRCNKHGGQ</sequence>
<comment type="catalytic activity">
    <reaction evidence="5">
        <text>an anthocyanidin + UDP-alpha-D-glucose + H(+) = an anthocyanidin 3-O-beta-D-glucoside + UDP</text>
        <dbReference type="Rhea" id="RHEA:20093"/>
        <dbReference type="ChEBI" id="CHEBI:15378"/>
        <dbReference type="ChEBI" id="CHEBI:16307"/>
        <dbReference type="ChEBI" id="CHEBI:58223"/>
        <dbReference type="ChEBI" id="CHEBI:58885"/>
        <dbReference type="ChEBI" id="CHEBI:143576"/>
        <dbReference type="EC" id="2.4.1.115"/>
    </reaction>
</comment>
<dbReference type="Gene3D" id="3.40.50.2000">
    <property type="entry name" value="Glycogen Phosphorylase B"/>
    <property type="match status" value="2"/>
</dbReference>
<dbReference type="GO" id="GO:0080043">
    <property type="term" value="F:quercetin 3-O-glucosyltransferase activity"/>
    <property type="evidence" value="ECO:0007669"/>
    <property type="project" value="TreeGrafter"/>
</dbReference>
<protein>
    <recommendedName>
        <fullName evidence="7">Glycosyltransferase</fullName>
        <ecNumber evidence="7">2.4.1.-</ecNumber>
    </recommendedName>
</protein>
<dbReference type="SUPFAM" id="SSF53756">
    <property type="entry name" value="UDP-Glycosyltransferase/glycogen phosphorylase"/>
    <property type="match status" value="1"/>
</dbReference>
<dbReference type="AlphaFoldDB" id="A0AAV8S7W4"/>
<dbReference type="InterPro" id="IPR035595">
    <property type="entry name" value="UDP_glycos_trans_CS"/>
</dbReference>
<evidence type="ECO:0000256" key="3">
    <source>
        <dbReference type="ARBA" id="ARBA00022676"/>
    </source>
</evidence>
<dbReference type="EMBL" id="JAIWQS010000012">
    <property type="protein sequence ID" value="KAJ8748174.1"/>
    <property type="molecule type" value="Genomic_DNA"/>
</dbReference>
<proteinExistence type="inferred from homology"/>
<comment type="similarity">
    <text evidence="2 6">Belongs to the UDP-glycosyltransferase family.</text>
</comment>
<dbReference type="GO" id="GO:0032787">
    <property type="term" value="P:monocarboxylic acid metabolic process"/>
    <property type="evidence" value="ECO:0007669"/>
    <property type="project" value="UniProtKB-ARBA"/>
</dbReference>
<dbReference type="PROSITE" id="PS00375">
    <property type="entry name" value="UDPGT"/>
    <property type="match status" value="1"/>
</dbReference>
<accession>A0AAV8S7W4</accession>
<comment type="caution">
    <text evidence="8">The sequence shown here is derived from an EMBL/GenBank/DDBJ whole genome shotgun (WGS) entry which is preliminary data.</text>
</comment>
<comment type="pathway">
    <text evidence="1">Pigment biosynthesis; anthocyanin biosynthesis.</text>
</comment>
<dbReference type="InterPro" id="IPR002213">
    <property type="entry name" value="UDP_glucos_trans"/>
</dbReference>
<evidence type="ECO:0000256" key="6">
    <source>
        <dbReference type="RuleBase" id="RU003718"/>
    </source>
</evidence>
<keyword evidence="3 6" id="KW-0328">Glycosyltransferase</keyword>
<dbReference type="EC" id="2.4.1.-" evidence="7"/>
<reference evidence="8 9" key="1">
    <citation type="submission" date="2021-09" db="EMBL/GenBank/DDBJ databases">
        <title>Genomic insights and catalytic innovation underlie evolution of tropane alkaloids biosynthesis.</title>
        <authorList>
            <person name="Wang Y.-J."/>
            <person name="Tian T."/>
            <person name="Huang J.-P."/>
            <person name="Huang S.-X."/>
        </authorList>
    </citation>
    <scope>NUCLEOTIDE SEQUENCE [LARGE SCALE GENOMIC DNA]</scope>
    <source>
        <strain evidence="8">KIB-2018</strain>
        <tissue evidence="8">Leaf</tissue>
    </source>
</reference>
<name>A0AAV8S7W4_9ROSI</name>